<proteinExistence type="predicted"/>
<organism evidence="1 2">
    <name type="scientific">Trichoderma ghanense</name>
    <dbReference type="NCBI Taxonomy" id="65468"/>
    <lineage>
        <taxon>Eukaryota</taxon>
        <taxon>Fungi</taxon>
        <taxon>Dikarya</taxon>
        <taxon>Ascomycota</taxon>
        <taxon>Pezizomycotina</taxon>
        <taxon>Sordariomycetes</taxon>
        <taxon>Hypocreomycetidae</taxon>
        <taxon>Hypocreales</taxon>
        <taxon>Hypocreaceae</taxon>
        <taxon>Trichoderma</taxon>
    </lineage>
</organism>
<evidence type="ECO:0000313" key="1">
    <source>
        <dbReference type="EMBL" id="TFB05773.1"/>
    </source>
</evidence>
<dbReference type="GeneID" id="300573631"/>
<protein>
    <submittedName>
        <fullName evidence="1">Uncharacterized protein</fullName>
    </submittedName>
</protein>
<accession>A0ABY2HG25</accession>
<dbReference type="Proteomes" id="UP001642720">
    <property type="component" value="Unassembled WGS sequence"/>
</dbReference>
<comment type="caution">
    <text evidence="1">The sequence shown here is derived from an EMBL/GenBank/DDBJ whole genome shotgun (WGS) entry which is preliminary data.</text>
</comment>
<evidence type="ECO:0000313" key="2">
    <source>
        <dbReference type="Proteomes" id="UP001642720"/>
    </source>
</evidence>
<gene>
    <name evidence="1" type="ORF">CCMA1212_001765</name>
</gene>
<name>A0ABY2HG25_9HYPO</name>
<reference evidence="1 2" key="1">
    <citation type="submission" date="2018-01" db="EMBL/GenBank/DDBJ databases">
        <title>Genome characterization of the sugarcane-associated fungus Trichoderma ghanense CCMA-1212 and their application in lignocelulose bioconversion.</title>
        <authorList>
            <person name="Steindorff A.S."/>
            <person name="Mendes T.D."/>
            <person name="Vilela E.S.D."/>
            <person name="Rodrigues D.S."/>
            <person name="Formighieri E.F."/>
            <person name="Melo I.S."/>
            <person name="Favaro L.C.L."/>
        </authorList>
    </citation>
    <scope>NUCLEOTIDE SEQUENCE [LARGE SCALE GENOMIC DNA]</scope>
    <source>
        <strain evidence="1 2">CCMA-1212</strain>
    </source>
</reference>
<keyword evidence="2" id="KW-1185">Reference proteome</keyword>
<sequence length="165" mass="17857">MPKFSPPLHVLRMYVENPDDDTIRCLSDGYGYGMPMALRTQPQLSCVPPESCASLAKDPGGSRAALDVVTRRFRAVFRFVSSIPVIVPLASLHWMPVDARNWPPPFAFGCLAASTLDVAADDCQLSTPTFCLFCQSAGQSSPPLGSGGDRPCRMRMAILISHAVD</sequence>
<dbReference type="RefSeq" id="XP_073561974.1">
    <property type="nucleotide sequence ID" value="XM_073699181.1"/>
</dbReference>
<dbReference type="EMBL" id="PPTA01000002">
    <property type="protein sequence ID" value="TFB05773.1"/>
    <property type="molecule type" value="Genomic_DNA"/>
</dbReference>